<sequence>MTSATIAENAKEESLKQAAGVDRLGRPMLWIRYIELNEANHPSDVWASSSSSTTSSSHSLTYPMDRTLIPTTDQDENSRTTHL</sequence>
<feature type="compositionally biased region" description="Low complexity" evidence="1">
    <location>
        <begin position="48"/>
        <end position="59"/>
    </location>
</feature>
<organism evidence="2 3">
    <name type="scientific">Ditylenchus dipsaci</name>
    <dbReference type="NCBI Taxonomy" id="166011"/>
    <lineage>
        <taxon>Eukaryota</taxon>
        <taxon>Metazoa</taxon>
        <taxon>Ecdysozoa</taxon>
        <taxon>Nematoda</taxon>
        <taxon>Chromadorea</taxon>
        <taxon>Rhabditida</taxon>
        <taxon>Tylenchina</taxon>
        <taxon>Tylenchomorpha</taxon>
        <taxon>Sphaerularioidea</taxon>
        <taxon>Anguinidae</taxon>
        <taxon>Anguininae</taxon>
        <taxon>Ditylenchus</taxon>
    </lineage>
</organism>
<dbReference type="AlphaFoldDB" id="A0A915DCW7"/>
<proteinExistence type="predicted"/>
<reference evidence="3" key="1">
    <citation type="submission" date="2022-11" db="UniProtKB">
        <authorList>
            <consortium name="WormBaseParasite"/>
        </authorList>
    </citation>
    <scope>IDENTIFICATION</scope>
</reference>
<protein>
    <submittedName>
        <fullName evidence="3">Uncharacterized protein</fullName>
    </submittedName>
</protein>
<keyword evidence="2" id="KW-1185">Reference proteome</keyword>
<dbReference type="WBParaSite" id="jg17890">
    <property type="protein sequence ID" value="jg17890"/>
    <property type="gene ID" value="jg17890"/>
</dbReference>
<dbReference type="Proteomes" id="UP000887574">
    <property type="component" value="Unplaced"/>
</dbReference>
<evidence type="ECO:0000313" key="3">
    <source>
        <dbReference type="WBParaSite" id="jg17890"/>
    </source>
</evidence>
<evidence type="ECO:0000313" key="2">
    <source>
        <dbReference type="Proteomes" id="UP000887574"/>
    </source>
</evidence>
<evidence type="ECO:0000256" key="1">
    <source>
        <dbReference type="SAM" id="MobiDB-lite"/>
    </source>
</evidence>
<accession>A0A915DCW7</accession>
<name>A0A915DCW7_9BILA</name>
<feature type="region of interest" description="Disordered" evidence="1">
    <location>
        <begin position="42"/>
        <end position="83"/>
    </location>
</feature>